<proteinExistence type="predicted"/>
<name>A0A9P8THE8_WICPI</name>
<accession>A0A9P8THE8</accession>
<protein>
    <submittedName>
        <fullName evidence="1">Uncharacterized protein</fullName>
    </submittedName>
</protein>
<evidence type="ECO:0000313" key="1">
    <source>
        <dbReference type="EMBL" id="KAH3678919.1"/>
    </source>
</evidence>
<reference evidence="1" key="1">
    <citation type="journal article" date="2021" name="Open Biol.">
        <title>Shared evolutionary footprints suggest mitochondrial oxidative damage underlies multiple complex I losses in fungi.</title>
        <authorList>
            <person name="Schikora-Tamarit M.A."/>
            <person name="Marcet-Houben M."/>
            <person name="Nosek J."/>
            <person name="Gabaldon T."/>
        </authorList>
    </citation>
    <scope>NUCLEOTIDE SEQUENCE</scope>
    <source>
        <strain evidence="1">CBS2887</strain>
    </source>
</reference>
<gene>
    <name evidence="1" type="ORF">WICPIJ_008783</name>
</gene>
<sequence>MTKIPKSPVEDNKAPVSCDVKFKPPTKWNGKEDTNFPSLSRAMSLAKYTGKNSSWTTKCSDMIKLQTTA</sequence>
<dbReference type="AlphaFoldDB" id="A0A9P8THE8"/>
<dbReference type="Proteomes" id="UP000774326">
    <property type="component" value="Unassembled WGS sequence"/>
</dbReference>
<organism evidence="1 2">
    <name type="scientific">Wickerhamomyces pijperi</name>
    <name type="common">Yeast</name>
    <name type="synonym">Pichia pijperi</name>
    <dbReference type="NCBI Taxonomy" id="599730"/>
    <lineage>
        <taxon>Eukaryota</taxon>
        <taxon>Fungi</taxon>
        <taxon>Dikarya</taxon>
        <taxon>Ascomycota</taxon>
        <taxon>Saccharomycotina</taxon>
        <taxon>Saccharomycetes</taxon>
        <taxon>Phaffomycetales</taxon>
        <taxon>Wickerhamomycetaceae</taxon>
        <taxon>Wickerhamomyces</taxon>
    </lineage>
</organism>
<evidence type="ECO:0000313" key="2">
    <source>
        <dbReference type="Proteomes" id="UP000774326"/>
    </source>
</evidence>
<dbReference type="EMBL" id="JAEUBG010005048">
    <property type="protein sequence ID" value="KAH3678919.1"/>
    <property type="molecule type" value="Genomic_DNA"/>
</dbReference>
<keyword evidence="2" id="KW-1185">Reference proteome</keyword>
<reference evidence="1" key="2">
    <citation type="submission" date="2021-01" db="EMBL/GenBank/DDBJ databases">
        <authorList>
            <person name="Schikora-Tamarit M.A."/>
        </authorList>
    </citation>
    <scope>NUCLEOTIDE SEQUENCE</scope>
    <source>
        <strain evidence="1">CBS2887</strain>
    </source>
</reference>
<comment type="caution">
    <text evidence="1">The sequence shown here is derived from an EMBL/GenBank/DDBJ whole genome shotgun (WGS) entry which is preliminary data.</text>
</comment>